<organism evidence="1">
    <name type="scientific">uncultured Caudovirales phage</name>
    <dbReference type="NCBI Taxonomy" id="2100421"/>
    <lineage>
        <taxon>Viruses</taxon>
        <taxon>Duplodnaviria</taxon>
        <taxon>Heunggongvirae</taxon>
        <taxon>Uroviricota</taxon>
        <taxon>Caudoviricetes</taxon>
        <taxon>Peduoviridae</taxon>
        <taxon>Maltschvirus</taxon>
        <taxon>Maltschvirus maltsch</taxon>
    </lineage>
</organism>
<evidence type="ECO:0000313" key="1">
    <source>
        <dbReference type="EMBL" id="CAB5212577.1"/>
    </source>
</evidence>
<protein>
    <submittedName>
        <fullName evidence="1">Uncharacterized protein</fullName>
    </submittedName>
</protein>
<sequence length="66" mass="7881">MREHIIWLGTQLEQERESAREKTVLLKRLLDPEDLGHAVTNEVRKQAYAIISNDHEREREKWNVSN</sequence>
<gene>
    <name evidence="1" type="ORF">UFOVP189_26</name>
</gene>
<reference evidence="1" key="1">
    <citation type="submission" date="2020-05" db="EMBL/GenBank/DDBJ databases">
        <authorList>
            <person name="Chiriac C."/>
            <person name="Salcher M."/>
            <person name="Ghai R."/>
            <person name="Kavagutti S V."/>
        </authorList>
    </citation>
    <scope>NUCLEOTIDE SEQUENCE</scope>
</reference>
<proteinExistence type="predicted"/>
<dbReference type="EMBL" id="LR798234">
    <property type="protein sequence ID" value="CAB5212577.1"/>
    <property type="molecule type" value="Genomic_DNA"/>
</dbReference>
<accession>A0A6J7WFH4</accession>
<name>A0A6J7WFH4_9CAUD</name>